<sequence>ILNIRAIVPFYNHSFRGQLFCGLPSALVHPKSLTVSCQGALVLRRAVEDVETKCQLLYVEYQCTGENKGFVFTHHQYVLRLGDLVF</sequence>
<name>A0A8J5MGC2_9STRA</name>
<protein>
    <submittedName>
        <fullName evidence="1">Uncharacterized protein</fullName>
    </submittedName>
</protein>
<dbReference type="EMBL" id="JAENGY010000388">
    <property type="protein sequence ID" value="KAG6964210.1"/>
    <property type="molecule type" value="Genomic_DNA"/>
</dbReference>
<evidence type="ECO:0000313" key="2">
    <source>
        <dbReference type="Proteomes" id="UP000709295"/>
    </source>
</evidence>
<dbReference type="Proteomes" id="UP000709295">
    <property type="component" value="Unassembled WGS sequence"/>
</dbReference>
<reference evidence="1" key="1">
    <citation type="submission" date="2021-01" db="EMBL/GenBank/DDBJ databases">
        <title>Phytophthora aleatoria, a newly-described species from Pinus radiata is distinct from Phytophthora cactorum isolates based on comparative genomics.</title>
        <authorList>
            <person name="Mcdougal R."/>
            <person name="Panda P."/>
            <person name="Williams N."/>
            <person name="Studholme D.J."/>
        </authorList>
    </citation>
    <scope>NUCLEOTIDE SEQUENCE</scope>
    <source>
        <strain evidence="1">NZFS 4037</strain>
    </source>
</reference>
<comment type="caution">
    <text evidence="1">The sequence shown here is derived from an EMBL/GenBank/DDBJ whole genome shotgun (WGS) entry which is preliminary data.</text>
</comment>
<gene>
    <name evidence="1" type="ORF">JG688_00007811</name>
</gene>
<accession>A0A8J5MGC2</accession>
<organism evidence="1 2">
    <name type="scientific">Phytophthora aleatoria</name>
    <dbReference type="NCBI Taxonomy" id="2496075"/>
    <lineage>
        <taxon>Eukaryota</taxon>
        <taxon>Sar</taxon>
        <taxon>Stramenopiles</taxon>
        <taxon>Oomycota</taxon>
        <taxon>Peronosporomycetes</taxon>
        <taxon>Peronosporales</taxon>
        <taxon>Peronosporaceae</taxon>
        <taxon>Phytophthora</taxon>
    </lineage>
</organism>
<evidence type="ECO:0000313" key="1">
    <source>
        <dbReference type="EMBL" id="KAG6964210.1"/>
    </source>
</evidence>
<keyword evidence="2" id="KW-1185">Reference proteome</keyword>
<proteinExistence type="predicted"/>
<feature type="non-terminal residue" evidence="1">
    <location>
        <position position="1"/>
    </location>
</feature>
<dbReference type="AlphaFoldDB" id="A0A8J5MGC2"/>